<feature type="region of interest" description="Disordered" evidence="1">
    <location>
        <begin position="54"/>
        <end position="102"/>
    </location>
</feature>
<gene>
    <name evidence="2" type="ORF">AK812_SmicGene25893</name>
</gene>
<feature type="compositionally biased region" description="Basic and acidic residues" evidence="1">
    <location>
        <begin position="772"/>
        <end position="783"/>
    </location>
</feature>
<reference evidence="2 3" key="1">
    <citation type="submission" date="2016-02" db="EMBL/GenBank/DDBJ databases">
        <title>Genome analysis of coral dinoflagellate symbionts highlights evolutionary adaptations to a symbiotic lifestyle.</title>
        <authorList>
            <person name="Aranda M."/>
            <person name="Li Y."/>
            <person name="Liew Y.J."/>
            <person name="Baumgarten S."/>
            <person name="Simakov O."/>
            <person name="Wilson M."/>
            <person name="Piel J."/>
            <person name="Ashoor H."/>
            <person name="Bougouffa S."/>
            <person name="Bajic V.B."/>
            <person name="Ryu T."/>
            <person name="Ravasi T."/>
            <person name="Bayer T."/>
            <person name="Micklem G."/>
            <person name="Kim H."/>
            <person name="Bhak J."/>
            <person name="Lajeunesse T.C."/>
            <person name="Voolstra C.R."/>
        </authorList>
    </citation>
    <scope>NUCLEOTIDE SEQUENCE [LARGE SCALE GENOMIC DNA]</scope>
    <source>
        <strain evidence="2 3">CCMP2467</strain>
    </source>
</reference>
<proteinExistence type="predicted"/>
<sequence length="919" mass="101254">MLLPFSDGYTAAAPGLEWTVGDRSAACFRIRDGRSDEEVVGAIQEFDFDPDCEDSFAFTTPPQHASRAGQPGMPGTGGWSSSDPSGESAQEEFFEHGGSRRGITDEAVGENWSWKTGQTGWSDSSWSQSHENWSWNLISGSLFFEVGFVEDELDSWYNEPATDDPKGKVKIAGELPPECEKRHVGKVSSTYPPVFRAKLQESYAEWKRGVMFWIGSEGGQLPPELIWPRMMVQLKDRAARLVKRLWLEDVNRKSGMQKIFDVLEKSPLTRQVAGTGLMSITLSKAAGESMESYITLPGVGRICLAWTQAWRWGGMARSGCCRDGSIVLSVGLKIAEADLATKTCGETPADAGHMSDGADFRCVVPQRGNRTLPRVGSNAGQYTGHQVMATVSAALHEVLWSLKELVFKVILDIGCMPSAAGLHWVTALVGKWPGEGRWFRVNPESEVFKFGDGEVLRSRYRISFLGSFGGQPLVYGFSIVDRACRSPSFLESRVRAMIDCEHHSVISRKLGYGLNVDSSHYTTTVDECDANCAALPEDYQLTFGMDAAPVSSSVLQPERPDNESPDCPRETHGSRESQRQAAEMQAVQRPSPDQGVPDDPGHLGQQLRSMVAPKPATTVAPNMITDAAAADLTQDEIKLLNKRHVWANEVALNAARGVSVRALRIDEAAVADKEQWIWLEEAGIRNHLHNIYSKFKELMLSEEVEFVLRPGEHEAMIQDAIGHWALWSSPRIGTTHEKRFQEKQYKLLSRVEPTAAARKKSSGDKRKKRDKSSREGSKSESDSGGKWNPRIVKHGSPAKSTLPRSIGKPTDGPPIPTLVTVPEAPCPPRAVEWRSLPARPQAMERKPPEGGLPQKVEIGGKRKDNQADLGAEALRGRPNTHPDGRPTPQPGGADSPHQYRRRGGERAELQYLGIQIIKP</sequence>
<feature type="compositionally biased region" description="Basic and acidic residues" evidence="1">
    <location>
        <begin position="93"/>
        <end position="102"/>
    </location>
</feature>
<feature type="compositionally biased region" description="Basic and acidic residues" evidence="1">
    <location>
        <begin position="558"/>
        <end position="578"/>
    </location>
</feature>
<evidence type="ECO:0000313" key="3">
    <source>
        <dbReference type="Proteomes" id="UP000186817"/>
    </source>
</evidence>
<feature type="compositionally biased region" description="Basic residues" evidence="1">
    <location>
        <begin position="757"/>
        <end position="771"/>
    </location>
</feature>
<name>A0A1Q9DAT8_SYMMI</name>
<dbReference type="OrthoDB" id="10278094at2759"/>
<organism evidence="2 3">
    <name type="scientific">Symbiodinium microadriaticum</name>
    <name type="common">Dinoflagellate</name>
    <name type="synonym">Zooxanthella microadriatica</name>
    <dbReference type="NCBI Taxonomy" id="2951"/>
    <lineage>
        <taxon>Eukaryota</taxon>
        <taxon>Sar</taxon>
        <taxon>Alveolata</taxon>
        <taxon>Dinophyceae</taxon>
        <taxon>Suessiales</taxon>
        <taxon>Symbiodiniaceae</taxon>
        <taxon>Symbiodinium</taxon>
    </lineage>
</organism>
<dbReference type="Proteomes" id="UP000186817">
    <property type="component" value="Unassembled WGS sequence"/>
</dbReference>
<comment type="caution">
    <text evidence="2">The sequence shown here is derived from an EMBL/GenBank/DDBJ whole genome shotgun (WGS) entry which is preliminary data.</text>
</comment>
<feature type="region of interest" description="Disordered" evidence="1">
    <location>
        <begin position="751"/>
        <end position="919"/>
    </location>
</feature>
<evidence type="ECO:0000313" key="2">
    <source>
        <dbReference type="EMBL" id="OLP92306.1"/>
    </source>
</evidence>
<dbReference type="AlphaFoldDB" id="A0A1Q9DAT8"/>
<keyword evidence="3" id="KW-1185">Reference proteome</keyword>
<protein>
    <submittedName>
        <fullName evidence="2">Uncharacterized protein</fullName>
    </submittedName>
</protein>
<feature type="compositionally biased region" description="Polar residues" evidence="1">
    <location>
        <begin position="79"/>
        <end position="88"/>
    </location>
</feature>
<feature type="region of interest" description="Disordered" evidence="1">
    <location>
        <begin position="552"/>
        <end position="606"/>
    </location>
</feature>
<dbReference type="EMBL" id="LSRX01000627">
    <property type="protein sequence ID" value="OLP92306.1"/>
    <property type="molecule type" value="Genomic_DNA"/>
</dbReference>
<accession>A0A1Q9DAT8</accession>
<evidence type="ECO:0000256" key="1">
    <source>
        <dbReference type="SAM" id="MobiDB-lite"/>
    </source>
</evidence>